<keyword evidence="1" id="KW-0732">Signal</keyword>
<gene>
    <name evidence="3" type="ORF">S01H4_53892</name>
</gene>
<dbReference type="AlphaFoldDB" id="X1DW04"/>
<protein>
    <recommendedName>
        <fullName evidence="2">Gingipain domain-containing protein</fullName>
    </recommendedName>
</protein>
<dbReference type="InterPro" id="IPR029031">
    <property type="entry name" value="Gingipain_N_sf"/>
</dbReference>
<dbReference type="InterPro" id="IPR001769">
    <property type="entry name" value="Gingipain"/>
</dbReference>
<dbReference type="InterPro" id="IPR029030">
    <property type="entry name" value="Caspase-like_dom_sf"/>
</dbReference>
<name>X1DW04_9ZZZZ</name>
<feature type="non-terminal residue" evidence="3">
    <location>
        <position position="94"/>
    </location>
</feature>
<organism evidence="3">
    <name type="scientific">marine sediment metagenome</name>
    <dbReference type="NCBI Taxonomy" id="412755"/>
    <lineage>
        <taxon>unclassified sequences</taxon>
        <taxon>metagenomes</taxon>
        <taxon>ecological metagenomes</taxon>
    </lineage>
</organism>
<reference evidence="3" key="1">
    <citation type="journal article" date="2014" name="Front. Microbiol.">
        <title>High frequency of phylogenetically diverse reductive dehalogenase-homologous genes in deep subseafloor sedimentary metagenomes.</title>
        <authorList>
            <person name="Kawai M."/>
            <person name="Futagami T."/>
            <person name="Toyoda A."/>
            <person name="Takaki Y."/>
            <person name="Nishi S."/>
            <person name="Hori S."/>
            <person name="Arai W."/>
            <person name="Tsubouchi T."/>
            <person name="Morono Y."/>
            <person name="Uchiyama I."/>
            <person name="Ito T."/>
            <person name="Fujiyama A."/>
            <person name="Inagaki F."/>
            <person name="Takami H."/>
        </authorList>
    </citation>
    <scope>NUCLEOTIDE SEQUENCE</scope>
    <source>
        <strain evidence="3">Expedition CK06-06</strain>
    </source>
</reference>
<comment type="caution">
    <text evidence="3">The sequence shown here is derived from an EMBL/GenBank/DDBJ whole genome shotgun (WGS) entry which is preliminary data.</text>
</comment>
<dbReference type="EMBL" id="BART01030955">
    <property type="protein sequence ID" value="GAH09119.1"/>
    <property type="molecule type" value="Genomic_DNA"/>
</dbReference>
<dbReference type="GO" id="GO:0008234">
    <property type="term" value="F:cysteine-type peptidase activity"/>
    <property type="evidence" value="ECO:0007669"/>
    <property type="project" value="InterPro"/>
</dbReference>
<sequence length="94" mass="10802">MKKIIIASFIFCVLVSAQEIGARYLIITHDNFYDAIQPLAEWKHKKGMRTKIAKLSEIGSSSVQIRNYIVNAYNNWQIQPEFLLLVGAPNYLPF</sequence>
<evidence type="ECO:0000259" key="2">
    <source>
        <dbReference type="Pfam" id="PF01364"/>
    </source>
</evidence>
<evidence type="ECO:0000256" key="1">
    <source>
        <dbReference type="ARBA" id="ARBA00022729"/>
    </source>
</evidence>
<feature type="domain" description="Gingipain" evidence="2">
    <location>
        <begin position="24"/>
        <end position="89"/>
    </location>
</feature>
<dbReference type="GO" id="GO:0006508">
    <property type="term" value="P:proteolysis"/>
    <property type="evidence" value="ECO:0007669"/>
    <property type="project" value="InterPro"/>
</dbReference>
<dbReference type="Gene3D" id="3.40.50.10390">
    <property type="entry name" value="Gingipain r, domain 1"/>
    <property type="match status" value="1"/>
</dbReference>
<proteinExistence type="predicted"/>
<evidence type="ECO:0000313" key="3">
    <source>
        <dbReference type="EMBL" id="GAH09119.1"/>
    </source>
</evidence>
<dbReference type="Pfam" id="PF01364">
    <property type="entry name" value="Peptidase_C25"/>
    <property type="match status" value="1"/>
</dbReference>
<accession>X1DW04</accession>
<dbReference type="SUPFAM" id="SSF52129">
    <property type="entry name" value="Caspase-like"/>
    <property type="match status" value="1"/>
</dbReference>